<accession>A0AAN6RL67</accession>
<dbReference type="EMBL" id="WVTA01000004">
    <property type="protein sequence ID" value="KAK3214344.1"/>
    <property type="molecule type" value="Genomic_DNA"/>
</dbReference>
<organism evidence="2 3">
    <name type="scientific">Pseudopithomyces chartarum</name>
    <dbReference type="NCBI Taxonomy" id="1892770"/>
    <lineage>
        <taxon>Eukaryota</taxon>
        <taxon>Fungi</taxon>
        <taxon>Dikarya</taxon>
        <taxon>Ascomycota</taxon>
        <taxon>Pezizomycotina</taxon>
        <taxon>Dothideomycetes</taxon>
        <taxon>Pleosporomycetidae</taxon>
        <taxon>Pleosporales</taxon>
        <taxon>Massarineae</taxon>
        <taxon>Didymosphaeriaceae</taxon>
        <taxon>Pseudopithomyces</taxon>
    </lineage>
</organism>
<evidence type="ECO:0000313" key="3">
    <source>
        <dbReference type="Proteomes" id="UP001280581"/>
    </source>
</evidence>
<dbReference type="Proteomes" id="UP001280581">
    <property type="component" value="Unassembled WGS sequence"/>
</dbReference>
<keyword evidence="3" id="KW-1185">Reference proteome</keyword>
<reference evidence="2 3" key="1">
    <citation type="submission" date="2021-02" db="EMBL/GenBank/DDBJ databases">
        <title>Genome assembly of Pseudopithomyces chartarum.</title>
        <authorList>
            <person name="Jauregui R."/>
            <person name="Singh J."/>
            <person name="Voisey C."/>
        </authorList>
    </citation>
    <scope>NUCLEOTIDE SEQUENCE [LARGE SCALE GENOMIC DNA]</scope>
    <source>
        <strain evidence="2 3">AGR01</strain>
    </source>
</reference>
<feature type="chain" id="PRO_5043039808" description="Conidiation-specific protein 13" evidence="1">
    <location>
        <begin position="21"/>
        <end position="315"/>
    </location>
</feature>
<feature type="signal peptide" evidence="1">
    <location>
        <begin position="1"/>
        <end position="20"/>
    </location>
</feature>
<protein>
    <recommendedName>
        <fullName evidence="4">Conidiation-specific protein 13</fullName>
    </recommendedName>
</protein>
<dbReference type="AlphaFoldDB" id="A0AAN6RL67"/>
<evidence type="ECO:0008006" key="4">
    <source>
        <dbReference type="Google" id="ProtNLM"/>
    </source>
</evidence>
<sequence length="315" mass="34241">MVRFTSVSGLALALVPGIQAHTLPLLRGMSQLTQRDLAKGTLLDNFDALTADPSRIPPIVKGTGTKWEPGRYPQNCYDKAREALSDTDARPKCQLQDLEVYDVTYEDCPSGRDPWIICRCSNSELSLQDTIDGMGTVPPGARSNVLHVVTMNGFGSGGGYSDGNSIFCGGAPAKTWFSHEAMHCNDRDGFAFSNGEDFNNAINADSCVPDAYANNNPTEDFAQVGTYLNYNINGHAIDYTGKDAGCMGNQLNSAQAYLAERLDRNGVCFNAPGTDGIVNGKRDTRRDIVERDPNAPYEKLLPHTAYGHSEFFPSH</sequence>
<comment type="caution">
    <text evidence="2">The sequence shown here is derived from an EMBL/GenBank/DDBJ whole genome shotgun (WGS) entry which is preliminary data.</text>
</comment>
<keyword evidence="1" id="KW-0732">Signal</keyword>
<evidence type="ECO:0000256" key="1">
    <source>
        <dbReference type="SAM" id="SignalP"/>
    </source>
</evidence>
<proteinExistence type="predicted"/>
<name>A0AAN6RL67_9PLEO</name>
<gene>
    <name evidence="2" type="ORF">GRF29_28g2817162</name>
</gene>
<evidence type="ECO:0000313" key="2">
    <source>
        <dbReference type="EMBL" id="KAK3214344.1"/>
    </source>
</evidence>